<dbReference type="AlphaFoldDB" id="A0AAE5QU95"/>
<feature type="domain" description="Transposase IS200-like" evidence="1">
    <location>
        <begin position="51"/>
        <end position="167"/>
    </location>
</feature>
<dbReference type="InterPro" id="IPR002686">
    <property type="entry name" value="Transposase_17"/>
</dbReference>
<dbReference type="InterPro" id="IPR036515">
    <property type="entry name" value="Transposase_17_sf"/>
</dbReference>
<dbReference type="GO" id="GO:0006313">
    <property type="term" value="P:DNA transposition"/>
    <property type="evidence" value="ECO:0007669"/>
    <property type="project" value="InterPro"/>
</dbReference>
<evidence type="ECO:0000313" key="2">
    <source>
        <dbReference type="EMBL" id="PIH08885.1"/>
    </source>
</evidence>
<name>A0AAE5QU95_STAEP</name>
<dbReference type="NCBIfam" id="NF033573">
    <property type="entry name" value="transpos_IS200"/>
    <property type="match status" value="1"/>
</dbReference>
<evidence type="ECO:0000313" key="3">
    <source>
        <dbReference type="Proteomes" id="UP000228502"/>
    </source>
</evidence>
<accession>A0AAE5QU95</accession>
<dbReference type="SUPFAM" id="SSF143422">
    <property type="entry name" value="Transposase IS200-like"/>
    <property type="match status" value="1"/>
</dbReference>
<sequence length="167" mass="19596">MRYAYGSEKVLPLSKKTSHHARIYIGQPTKIFNTRRCFFMSSDTNSLAHTKWNCKYHIVFAPKYRRQVIYGKIKRDIGVILRQLCERKGVEIIEAEASKNHIHMLVSIPPKLGVSSFVGYLKGKSSLMIFDRHANLKYRYGNRKFWCKGFYVDTVGRNKKVIENYIR</sequence>
<organism evidence="2 3">
    <name type="scientific">Staphylococcus epidermidis</name>
    <dbReference type="NCBI Taxonomy" id="1282"/>
    <lineage>
        <taxon>Bacteria</taxon>
        <taxon>Bacillati</taxon>
        <taxon>Bacillota</taxon>
        <taxon>Bacilli</taxon>
        <taxon>Bacillales</taxon>
        <taxon>Staphylococcaceae</taxon>
        <taxon>Staphylococcus</taxon>
    </lineage>
</organism>
<dbReference type="PANTHER" id="PTHR33360:SF2">
    <property type="entry name" value="TRANSPOSASE FOR INSERTION SEQUENCE ELEMENT IS200"/>
    <property type="match status" value="1"/>
</dbReference>
<dbReference type="EMBL" id="PEJG01000171">
    <property type="protein sequence ID" value="PIH08885.1"/>
    <property type="molecule type" value="Genomic_DNA"/>
</dbReference>
<dbReference type="Gene3D" id="3.30.70.1290">
    <property type="entry name" value="Transposase IS200-like"/>
    <property type="match status" value="1"/>
</dbReference>
<dbReference type="Pfam" id="PF01797">
    <property type="entry name" value="Y1_Tnp"/>
    <property type="match status" value="1"/>
</dbReference>
<reference evidence="2 3" key="1">
    <citation type="submission" date="2017-10" db="EMBL/GenBank/DDBJ databases">
        <title>genome sequences of Staph epi in chlorhexidine trial.</title>
        <authorList>
            <person name="Greninger A.L."/>
            <person name="Addetia A."/>
            <person name="Qin X."/>
            <person name="Zerr D."/>
        </authorList>
    </citation>
    <scope>NUCLEOTIDE SEQUENCE [LARGE SCALE GENOMIC DNA]</scope>
    <source>
        <strain evidence="2 3">SCH-17</strain>
    </source>
</reference>
<dbReference type="Proteomes" id="UP000228502">
    <property type="component" value="Unassembled WGS sequence"/>
</dbReference>
<dbReference type="SMART" id="SM01321">
    <property type="entry name" value="Y1_Tnp"/>
    <property type="match status" value="1"/>
</dbReference>
<comment type="caution">
    <text evidence="2">The sequence shown here is derived from an EMBL/GenBank/DDBJ whole genome shotgun (WGS) entry which is preliminary data.</text>
</comment>
<dbReference type="GO" id="GO:0003677">
    <property type="term" value="F:DNA binding"/>
    <property type="evidence" value="ECO:0007669"/>
    <property type="project" value="InterPro"/>
</dbReference>
<feature type="non-terminal residue" evidence="2">
    <location>
        <position position="167"/>
    </location>
</feature>
<dbReference type="GO" id="GO:0004803">
    <property type="term" value="F:transposase activity"/>
    <property type="evidence" value="ECO:0007669"/>
    <property type="project" value="InterPro"/>
</dbReference>
<evidence type="ECO:0000259" key="1">
    <source>
        <dbReference type="SMART" id="SM01321"/>
    </source>
</evidence>
<proteinExistence type="predicted"/>
<dbReference type="PANTHER" id="PTHR33360">
    <property type="entry name" value="TRANSPOSASE FOR INSERTION SEQUENCE ELEMENT IS200"/>
    <property type="match status" value="1"/>
</dbReference>
<gene>
    <name evidence="2" type="ORF">CTJ08_14060</name>
</gene>
<protein>
    <submittedName>
        <fullName evidence="2">IS200/IS605 family transposase</fullName>
    </submittedName>
</protein>